<accession>A0ABQ6M669</accession>
<name>A0ABQ6M669_9STRA</name>
<evidence type="ECO:0000256" key="4">
    <source>
        <dbReference type="SAM" id="MobiDB-lite"/>
    </source>
</evidence>
<dbReference type="SMART" id="SM00248">
    <property type="entry name" value="ANK"/>
    <property type="match status" value="6"/>
</dbReference>
<comment type="caution">
    <text evidence="5">The sequence shown here is derived from an EMBL/GenBank/DDBJ whole genome shotgun (WGS) entry which is preliminary data.</text>
</comment>
<feature type="repeat" description="ANK" evidence="3">
    <location>
        <begin position="331"/>
        <end position="363"/>
    </location>
</feature>
<dbReference type="SUPFAM" id="SSF48403">
    <property type="entry name" value="Ankyrin repeat"/>
    <property type="match status" value="1"/>
</dbReference>
<gene>
    <name evidence="5" type="ORF">TeGR_g3374</name>
</gene>
<feature type="region of interest" description="Disordered" evidence="4">
    <location>
        <begin position="575"/>
        <end position="623"/>
    </location>
</feature>
<sequence>MSRSAALKKIKAGSMFDKETKIEFFPRPAFSATFDNAPLALKLEAGRDGKNAVLTKWFDPIKEHDEVVADMEEKMAVSKALARVFAAAQRSTKNWEAAWLIMNDRPDDLEEYNALKKKHKLGGDLDKDKLIFAGYYEDLKDAKVKVEAEVEWKRFCTLNAKCERLVSMQVALADTRAEKEQAFKNSQEADKDLELAKEAEKAGAARISSDHVVADEQRIGVAELFPTIQVGFIVTSVNGNDCEDKPFGDIMTLVYENFPPHTLQMRRYDYRRDVAYGNWWSLQELRDQNKFVEDPRMTRSFFTEVCRKGDDSEIDLRLRRGADVTSYEAATGQTGLHAAACNAHISTMALLLKNGAEIDARDRNLETPLLLATRTGHTEATMYLLKAGANAKACDRMGRNILMHAIKSGNLELVDAMMAYSPDMHSTDKEWGWTPLHFACATGSVEMCAQIIDGGGDVYVKSKKGGRTCLDVAVDNQHERVEHFIREYIFHEPAQNITPEGTPAIWLGRADAAYPIFTTARGFGGILSIYPNGARAWKTSWLFDEPDIDNFVVTLEKKDGKRVLAPNHTLAEMEKEFEESHHHGHSPSKGHAQDEEEEGEGEAKKEDEGFYDGEKADEKEREKRGEGDWETLLLFLKESMAFVDKCQAAGKTVLVHDDDGGNFATSFLIVYLCTRKKMRVAEVLEHVASIRREARVTEGMMSGLKSFQDALDKRKLMRLEQRLKNSDVVSVGF</sequence>
<keyword evidence="2 3" id="KW-0040">ANK repeat</keyword>
<dbReference type="EMBL" id="BRYB01001198">
    <property type="protein sequence ID" value="GMI20289.1"/>
    <property type="molecule type" value="Genomic_DNA"/>
</dbReference>
<dbReference type="Pfam" id="PF00023">
    <property type="entry name" value="Ank"/>
    <property type="match status" value="1"/>
</dbReference>
<keyword evidence="6" id="KW-1185">Reference proteome</keyword>
<reference evidence="5 6" key="1">
    <citation type="journal article" date="2023" name="Commun. Biol.">
        <title>Genome analysis of Parmales, the sister group of diatoms, reveals the evolutionary specialization of diatoms from phago-mixotrophs to photoautotrophs.</title>
        <authorList>
            <person name="Ban H."/>
            <person name="Sato S."/>
            <person name="Yoshikawa S."/>
            <person name="Yamada K."/>
            <person name="Nakamura Y."/>
            <person name="Ichinomiya M."/>
            <person name="Sato N."/>
            <person name="Blanc-Mathieu R."/>
            <person name="Endo H."/>
            <person name="Kuwata A."/>
            <person name="Ogata H."/>
        </authorList>
    </citation>
    <scope>NUCLEOTIDE SEQUENCE [LARGE SCALE GENOMIC DNA]</scope>
</reference>
<dbReference type="Gene3D" id="1.25.40.20">
    <property type="entry name" value="Ankyrin repeat-containing domain"/>
    <property type="match status" value="1"/>
</dbReference>
<dbReference type="InterPro" id="IPR029021">
    <property type="entry name" value="Prot-tyrosine_phosphatase-like"/>
</dbReference>
<evidence type="ECO:0000256" key="2">
    <source>
        <dbReference type="ARBA" id="ARBA00023043"/>
    </source>
</evidence>
<evidence type="ECO:0000256" key="3">
    <source>
        <dbReference type="PROSITE-ProRule" id="PRU00023"/>
    </source>
</evidence>
<keyword evidence="1" id="KW-0677">Repeat</keyword>
<dbReference type="PROSITE" id="PS50297">
    <property type="entry name" value="ANK_REP_REGION"/>
    <property type="match status" value="3"/>
</dbReference>
<evidence type="ECO:0000313" key="6">
    <source>
        <dbReference type="Proteomes" id="UP001165060"/>
    </source>
</evidence>
<feature type="repeat" description="ANK" evidence="3">
    <location>
        <begin position="431"/>
        <end position="463"/>
    </location>
</feature>
<feature type="compositionally biased region" description="Basic and acidic residues" evidence="4">
    <location>
        <begin position="601"/>
        <end position="623"/>
    </location>
</feature>
<protein>
    <submittedName>
        <fullName evidence="5">Uncharacterized protein</fullName>
    </submittedName>
</protein>
<dbReference type="InterPro" id="IPR036770">
    <property type="entry name" value="Ankyrin_rpt-contain_sf"/>
</dbReference>
<evidence type="ECO:0000256" key="1">
    <source>
        <dbReference type="ARBA" id="ARBA00022737"/>
    </source>
</evidence>
<dbReference type="Gene3D" id="3.90.190.10">
    <property type="entry name" value="Protein tyrosine phosphatase superfamily"/>
    <property type="match status" value="1"/>
</dbReference>
<organism evidence="5 6">
    <name type="scientific">Tetraparma gracilis</name>
    <dbReference type="NCBI Taxonomy" id="2962635"/>
    <lineage>
        <taxon>Eukaryota</taxon>
        <taxon>Sar</taxon>
        <taxon>Stramenopiles</taxon>
        <taxon>Ochrophyta</taxon>
        <taxon>Bolidophyceae</taxon>
        <taxon>Parmales</taxon>
        <taxon>Triparmaceae</taxon>
        <taxon>Tetraparma</taxon>
    </lineage>
</organism>
<dbReference type="InterPro" id="IPR050663">
    <property type="entry name" value="Ankyrin-SOCS_Box"/>
</dbReference>
<dbReference type="InterPro" id="IPR002110">
    <property type="entry name" value="Ankyrin_rpt"/>
</dbReference>
<dbReference type="Pfam" id="PF12796">
    <property type="entry name" value="Ank_2"/>
    <property type="match status" value="1"/>
</dbReference>
<dbReference type="SUPFAM" id="SSF52799">
    <property type="entry name" value="(Phosphotyrosine protein) phosphatases II"/>
    <property type="match status" value="1"/>
</dbReference>
<dbReference type="Proteomes" id="UP001165060">
    <property type="component" value="Unassembled WGS sequence"/>
</dbReference>
<feature type="repeat" description="ANK" evidence="3">
    <location>
        <begin position="364"/>
        <end position="396"/>
    </location>
</feature>
<dbReference type="PROSITE" id="PS50088">
    <property type="entry name" value="ANK_REPEAT"/>
    <property type="match status" value="3"/>
</dbReference>
<evidence type="ECO:0000313" key="5">
    <source>
        <dbReference type="EMBL" id="GMI20289.1"/>
    </source>
</evidence>
<dbReference type="PANTHER" id="PTHR24193">
    <property type="entry name" value="ANKYRIN REPEAT PROTEIN"/>
    <property type="match status" value="1"/>
</dbReference>
<dbReference type="PANTHER" id="PTHR24193:SF121">
    <property type="entry name" value="ADA2A-CONTAINING COMPLEX COMPONENT 3, ISOFORM D"/>
    <property type="match status" value="1"/>
</dbReference>
<proteinExistence type="predicted"/>